<evidence type="ECO:0000256" key="6">
    <source>
        <dbReference type="PIRSR" id="PIRSR602129-50"/>
    </source>
</evidence>
<dbReference type="GO" id="GO:0006520">
    <property type="term" value="P:amino acid metabolic process"/>
    <property type="evidence" value="ECO:0007669"/>
    <property type="project" value="InterPro"/>
</dbReference>
<dbReference type="Gene3D" id="1.20.1340.10">
    <property type="entry name" value="dopa decarboxylase, N-terminal domain"/>
    <property type="match status" value="1"/>
</dbReference>
<name>A0A6P7SIR4_9MOLL</name>
<comment type="cofactor">
    <cofactor evidence="1 6 7">
        <name>pyridoxal 5'-phosphate</name>
        <dbReference type="ChEBI" id="CHEBI:597326"/>
    </cofactor>
</comment>
<evidence type="ECO:0000256" key="3">
    <source>
        <dbReference type="ARBA" id="ARBA00022793"/>
    </source>
</evidence>
<evidence type="ECO:0000256" key="8">
    <source>
        <dbReference type="SAM" id="MobiDB-lite"/>
    </source>
</evidence>
<organism evidence="9 10">
    <name type="scientific">Octopus sinensis</name>
    <name type="common">East Asian common octopus</name>
    <dbReference type="NCBI Taxonomy" id="2607531"/>
    <lineage>
        <taxon>Eukaryota</taxon>
        <taxon>Metazoa</taxon>
        <taxon>Spiralia</taxon>
        <taxon>Lophotrochozoa</taxon>
        <taxon>Mollusca</taxon>
        <taxon>Cephalopoda</taxon>
        <taxon>Coleoidea</taxon>
        <taxon>Octopodiformes</taxon>
        <taxon>Octopoda</taxon>
        <taxon>Incirrata</taxon>
        <taxon>Octopodidae</taxon>
        <taxon>Octopus</taxon>
    </lineage>
</organism>
<feature type="compositionally biased region" description="Polar residues" evidence="8">
    <location>
        <begin position="551"/>
        <end position="585"/>
    </location>
</feature>
<evidence type="ECO:0000256" key="2">
    <source>
        <dbReference type="ARBA" id="ARBA00009533"/>
    </source>
</evidence>
<dbReference type="Proteomes" id="UP000515154">
    <property type="component" value="Linkage group LG6"/>
</dbReference>
<dbReference type="FunFam" id="3.40.640.10:FF:000025">
    <property type="entry name" value="Histidine decarboxylase"/>
    <property type="match status" value="1"/>
</dbReference>
<accession>A0A6P7SIR4</accession>
<sequence>MDSSEFRKRGKEMVDYIADYMETLSVRKVTAQVEPGYLRRLLPNKAPYRGETWEAIMKDVDNAILPGITHWQHPNFHAYFPSGNSYPSIIGDMLSDAIGCVGFSWAASPACTELETIVLDWVGKMIGLPKDFLHESGKGGGVIQGSASECVLVTMLTARHSTLKKLKGSFPFVEDGTLLTKLVGYSSKLAHSCVEKAGIISLIKLRELEVDDNYSLRGHTLESAIEEDRKLGLIPFFVCATLGTTAVCSFDALNEIAEVCNRERLWLHVDGAYAGNAMICPEFQHLLSGIEFAHSINFNPNKWMLVNFDCSLLWVKDSQLLSEALTVDPIYLQHPHGDKAIDFRHWGIPLSRRFRSLKLWFVLRTYGIEGLQHYIREHVRLAKLFESKVLEEDRFEVLGEVIMGLVCFRLKGPNTLTQKLLRQINESGRLHMVPALLNEHYIIRFAICAQNADDSDIIYAWQTISKIADELLASRERESSVRESRRIALSDTSEEGESAEEEEVFLEFDKENIYDNQQLNFQRARMRRNLFLRMVSDPKSYSPHMMKSYSIDDSSSRLPSDTPSETGSTNSTKRSPKTPQQATPL</sequence>
<dbReference type="InterPro" id="IPR015422">
    <property type="entry name" value="PyrdxlP-dep_Trfase_small"/>
</dbReference>
<reference evidence="10" key="1">
    <citation type="submission" date="2025-08" db="UniProtKB">
        <authorList>
            <consortium name="RefSeq"/>
        </authorList>
    </citation>
    <scope>IDENTIFICATION</scope>
</reference>
<dbReference type="GO" id="GO:0005737">
    <property type="term" value="C:cytoplasm"/>
    <property type="evidence" value="ECO:0007669"/>
    <property type="project" value="TreeGrafter"/>
</dbReference>
<keyword evidence="3" id="KW-0210">Decarboxylase</keyword>
<dbReference type="InterPro" id="IPR015421">
    <property type="entry name" value="PyrdxlP-dep_Trfase_major"/>
</dbReference>
<evidence type="ECO:0000313" key="10">
    <source>
        <dbReference type="RefSeq" id="XP_029638120.1"/>
    </source>
</evidence>
<dbReference type="FunFam" id="1.20.1340.10:FF:000001">
    <property type="entry name" value="Histidine decarboxylase"/>
    <property type="match status" value="1"/>
</dbReference>
<dbReference type="InterPro" id="IPR015424">
    <property type="entry name" value="PyrdxlP-dep_Trfase"/>
</dbReference>
<evidence type="ECO:0000313" key="9">
    <source>
        <dbReference type="Proteomes" id="UP000515154"/>
    </source>
</evidence>
<dbReference type="InterPro" id="IPR010977">
    <property type="entry name" value="Aromatic_deC"/>
</dbReference>
<dbReference type="Pfam" id="PF00282">
    <property type="entry name" value="Pyridoxal_deC"/>
    <property type="match status" value="1"/>
</dbReference>
<dbReference type="Gene3D" id="3.40.640.10">
    <property type="entry name" value="Type I PLP-dependent aspartate aminotransferase-like (Major domain)"/>
    <property type="match status" value="1"/>
</dbReference>
<evidence type="ECO:0000256" key="4">
    <source>
        <dbReference type="ARBA" id="ARBA00022898"/>
    </source>
</evidence>
<dbReference type="SUPFAM" id="SSF53383">
    <property type="entry name" value="PLP-dependent transferases"/>
    <property type="match status" value="1"/>
</dbReference>
<dbReference type="AlphaFoldDB" id="A0A6P7SIR4"/>
<feature type="region of interest" description="Disordered" evidence="8">
    <location>
        <begin position="542"/>
        <end position="585"/>
    </location>
</feature>
<dbReference type="RefSeq" id="XP_029638120.1">
    <property type="nucleotide sequence ID" value="XM_029782260.2"/>
</dbReference>
<evidence type="ECO:0000256" key="5">
    <source>
        <dbReference type="ARBA" id="ARBA00023239"/>
    </source>
</evidence>
<dbReference type="PANTHER" id="PTHR11999">
    <property type="entry name" value="GROUP II PYRIDOXAL-5-PHOSPHATE DECARBOXYLASE"/>
    <property type="match status" value="1"/>
</dbReference>
<dbReference type="GO" id="GO:0030170">
    <property type="term" value="F:pyridoxal phosphate binding"/>
    <property type="evidence" value="ECO:0007669"/>
    <property type="project" value="InterPro"/>
</dbReference>
<dbReference type="KEGG" id="osn:115213324"/>
<evidence type="ECO:0000256" key="7">
    <source>
        <dbReference type="RuleBase" id="RU000382"/>
    </source>
</evidence>
<dbReference type="PRINTS" id="PR00800">
    <property type="entry name" value="YHDCRBOXLASE"/>
</dbReference>
<keyword evidence="4 6" id="KW-0663">Pyridoxal phosphate</keyword>
<dbReference type="Gene3D" id="3.90.1150.10">
    <property type="entry name" value="Aspartate Aminotransferase, domain 1"/>
    <property type="match status" value="1"/>
</dbReference>
<dbReference type="InterPro" id="IPR021115">
    <property type="entry name" value="Pyridoxal-P_BS"/>
</dbReference>
<proteinExistence type="inferred from homology"/>
<dbReference type="InterPro" id="IPR002129">
    <property type="entry name" value="PyrdxlP-dep_de-COase"/>
</dbReference>
<dbReference type="GO" id="GO:0016831">
    <property type="term" value="F:carboxy-lyase activity"/>
    <property type="evidence" value="ECO:0007669"/>
    <property type="project" value="UniProtKB-KW"/>
</dbReference>
<gene>
    <name evidence="10" type="primary">LOC115213324</name>
</gene>
<evidence type="ECO:0000256" key="1">
    <source>
        <dbReference type="ARBA" id="ARBA00001933"/>
    </source>
</evidence>
<dbReference type="PANTHER" id="PTHR11999:SF70">
    <property type="entry name" value="MIP05841P"/>
    <property type="match status" value="1"/>
</dbReference>
<protein>
    <submittedName>
        <fullName evidence="10">Aromatic-L-amino-acid decarboxylase-like</fullName>
    </submittedName>
</protein>
<comment type="similarity">
    <text evidence="2 7">Belongs to the group II decarboxylase family.</text>
</comment>
<keyword evidence="9" id="KW-1185">Reference proteome</keyword>
<feature type="modified residue" description="N6-(pyridoxal phosphate)lysine" evidence="6">
    <location>
        <position position="302"/>
    </location>
</feature>
<keyword evidence="5 7" id="KW-0456">Lyase</keyword>
<dbReference type="CDD" id="cd06450">
    <property type="entry name" value="DOPA_deC_like"/>
    <property type="match status" value="1"/>
</dbReference>
<dbReference type="PROSITE" id="PS00392">
    <property type="entry name" value="DDC_GAD_HDC_YDC"/>
    <property type="match status" value="1"/>
</dbReference>
<dbReference type="GO" id="GO:0019752">
    <property type="term" value="P:carboxylic acid metabolic process"/>
    <property type="evidence" value="ECO:0007669"/>
    <property type="project" value="InterPro"/>
</dbReference>